<comment type="similarity">
    <text evidence="1">Belongs to the UPF0065 (bug) family.</text>
</comment>
<evidence type="ECO:0000256" key="1">
    <source>
        <dbReference type="ARBA" id="ARBA00006987"/>
    </source>
</evidence>
<dbReference type="Gene3D" id="3.40.190.150">
    <property type="entry name" value="Bordetella uptake gene, domain 1"/>
    <property type="match status" value="1"/>
</dbReference>
<keyword evidence="3" id="KW-1185">Reference proteome</keyword>
<reference evidence="3" key="1">
    <citation type="submission" date="2017-05" db="EMBL/GenBank/DDBJ databases">
        <title>Complete and WGS of Bordetella genogroups.</title>
        <authorList>
            <person name="Spilker T."/>
            <person name="Lipuma J."/>
        </authorList>
    </citation>
    <scope>NUCLEOTIDE SEQUENCE [LARGE SCALE GENOMIC DNA]</scope>
    <source>
        <strain evidence="3">AU8856</strain>
    </source>
</reference>
<dbReference type="Gene3D" id="3.40.190.10">
    <property type="entry name" value="Periplasmic binding protein-like II"/>
    <property type="match status" value="1"/>
</dbReference>
<name>A0A261UD84_9BORD</name>
<dbReference type="RefSeq" id="WP_094840998.1">
    <property type="nucleotide sequence ID" value="NZ_NEVS01000004.1"/>
</dbReference>
<dbReference type="PANTHER" id="PTHR42928:SF5">
    <property type="entry name" value="BLR1237 PROTEIN"/>
    <property type="match status" value="1"/>
</dbReference>
<gene>
    <name evidence="2" type="ORF">CAL28_08545</name>
</gene>
<dbReference type="AlphaFoldDB" id="A0A261UD84"/>
<dbReference type="Proteomes" id="UP000215767">
    <property type="component" value="Unassembled WGS sequence"/>
</dbReference>
<protein>
    <submittedName>
        <fullName evidence="2">ABC transporter substrate-binding protein</fullName>
    </submittedName>
</protein>
<dbReference type="PIRSF" id="PIRSF017082">
    <property type="entry name" value="YflP"/>
    <property type="match status" value="1"/>
</dbReference>
<dbReference type="InterPro" id="IPR042100">
    <property type="entry name" value="Bug_dom1"/>
</dbReference>
<dbReference type="PANTHER" id="PTHR42928">
    <property type="entry name" value="TRICARBOXYLATE-BINDING PROTEIN"/>
    <property type="match status" value="1"/>
</dbReference>
<dbReference type="EMBL" id="NEVS01000004">
    <property type="protein sequence ID" value="OZI59565.1"/>
    <property type="molecule type" value="Genomic_DNA"/>
</dbReference>
<dbReference type="SUPFAM" id="SSF53850">
    <property type="entry name" value="Periplasmic binding protein-like II"/>
    <property type="match status" value="1"/>
</dbReference>
<evidence type="ECO:0000313" key="2">
    <source>
        <dbReference type="EMBL" id="OZI59565.1"/>
    </source>
</evidence>
<sequence>MKRIAPRAACASAWTRVGAVTVPRARATLAAQPRLRAWSAALACSAILASTASAPAAAAEASYPDHPITVVVPFSAGGDADLAARNLAKAVHAYLPQPLVVLNKGGANGAIGSMFVRDAAPDGYTLLLARVGSQAILPALQADLKYRWDDFTPLGLLDLNPMVCVVNGDAPYRTLGELVQAIRAQPGKLNYSTSGPATVLNLATQILLDAAGLSPRSAVQIVYKGGGEATAAVLSKEVQFSCNNVTALIGNVKAGRLRALVTTTAQRLPELPDVPTAKETGYPQLERISGWSALYGPPGMPAPLVRKWGDVLQKLAKDKDWLAGVRNIGSIPNVMPPAATARFAQDQYQLFRDLGKKLDIQIK</sequence>
<accession>A0A261UD84</accession>
<organism evidence="2 3">
    <name type="scientific">Bordetella genomosp. 11</name>
    <dbReference type="NCBI Taxonomy" id="1416808"/>
    <lineage>
        <taxon>Bacteria</taxon>
        <taxon>Pseudomonadati</taxon>
        <taxon>Pseudomonadota</taxon>
        <taxon>Betaproteobacteria</taxon>
        <taxon>Burkholderiales</taxon>
        <taxon>Alcaligenaceae</taxon>
        <taxon>Bordetella</taxon>
    </lineage>
</organism>
<dbReference type="InterPro" id="IPR005064">
    <property type="entry name" value="BUG"/>
</dbReference>
<evidence type="ECO:0000313" key="3">
    <source>
        <dbReference type="Proteomes" id="UP000215767"/>
    </source>
</evidence>
<proteinExistence type="inferred from homology"/>
<comment type="caution">
    <text evidence="2">The sequence shown here is derived from an EMBL/GenBank/DDBJ whole genome shotgun (WGS) entry which is preliminary data.</text>
</comment>
<dbReference type="OrthoDB" id="9780943at2"/>
<dbReference type="CDD" id="cd07012">
    <property type="entry name" value="PBP2_Bug_TTT"/>
    <property type="match status" value="1"/>
</dbReference>
<dbReference type="Pfam" id="PF03401">
    <property type="entry name" value="TctC"/>
    <property type="match status" value="1"/>
</dbReference>